<evidence type="ECO:0000313" key="1">
    <source>
        <dbReference type="EMBL" id="MPC60962.1"/>
    </source>
</evidence>
<name>A0A5B7GQ48_PORTR</name>
<accession>A0A5B7GQ48</accession>
<sequence>MSLHPMRSRFSIDAGVAGSKIKPPNIFTHVNSDDWYYTTKQLFLSR</sequence>
<dbReference type="EMBL" id="VSRR010018077">
    <property type="protein sequence ID" value="MPC60962.1"/>
    <property type="molecule type" value="Genomic_DNA"/>
</dbReference>
<comment type="caution">
    <text evidence="1">The sequence shown here is derived from an EMBL/GenBank/DDBJ whole genome shotgun (WGS) entry which is preliminary data.</text>
</comment>
<evidence type="ECO:0000313" key="2">
    <source>
        <dbReference type="Proteomes" id="UP000324222"/>
    </source>
</evidence>
<keyword evidence="2" id="KW-1185">Reference proteome</keyword>
<gene>
    <name evidence="1" type="ORF">E2C01_055024</name>
</gene>
<protein>
    <submittedName>
        <fullName evidence="1">Uncharacterized protein</fullName>
    </submittedName>
</protein>
<proteinExistence type="predicted"/>
<dbReference type="AlphaFoldDB" id="A0A5B7GQ48"/>
<organism evidence="1 2">
    <name type="scientific">Portunus trituberculatus</name>
    <name type="common">Swimming crab</name>
    <name type="synonym">Neptunus trituberculatus</name>
    <dbReference type="NCBI Taxonomy" id="210409"/>
    <lineage>
        <taxon>Eukaryota</taxon>
        <taxon>Metazoa</taxon>
        <taxon>Ecdysozoa</taxon>
        <taxon>Arthropoda</taxon>
        <taxon>Crustacea</taxon>
        <taxon>Multicrustacea</taxon>
        <taxon>Malacostraca</taxon>
        <taxon>Eumalacostraca</taxon>
        <taxon>Eucarida</taxon>
        <taxon>Decapoda</taxon>
        <taxon>Pleocyemata</taxon>
        <taxon>Brachyura</taxon>
        <taxon>Eubrachyura</taxon>
        <taxon>Portunoidea</taxon>
        <taxon>Portunidae</taxon>
        <taxon>Portuninae</taxon>
        <taxon>Portunus</taxon>
    </lineage>
</organism>
<dbReference type="Proteomes" id="UP000324222">
    <property type="component" value="Unassembled WGS sequence"/>
</dbReference>
<reference evidence="1 2" key="1">
    <citation type="submission" date="2019-05" db="EMBL/GenBank/DDBJ databases">
        <title>Another draft genome of Portunus trituberculatus and its Hox gene families provides insights of decapod evolution.</title>
        <authorList>
            <person name="Jeong J.-H."/>
            <person name="Song I."/>
            <person name="Kim S."/>
            <person name="Choi T."/>
            <person name="Kim D."/>
            <person name="Ryu S."/>
            <person name="Kim W."/>
        </authorList>
    </citation>
    <scope>NUCLEOTIDE SEQUENCE [LARGE SCALE GENOMIC DNA]</scope>
    <source>
        <tissue evidence="1">Muscle</tissue>
    </source>
</reference>